<dbReference type="Proteomes" id="UP001419268">
    <property type="component" value="Unassembled WGS sequence"/>
</dbReference>
<organism evidence="1 2">
    <name type="scientific">Stephania cephalantha</name>
    <dbReference type="NCBI Taxonomy" id="152367"/>
    <lineage>
        <taxon>Eukaryota</taxon>
        <taxon>Viridiplantae</taxon>
        <taxon>Streptophyta</taxon>
        <taxon>Embryophyta</taxon>
        <taxon>Tracheophyta</taxon>
        <taxon>Spermatophyta</taxon>
        <taxon>Magnoliopsida</taxon>
        <taxon>Ranunculales</taxon>
        <taxon>Menispermaceae</taxon>
        <taxon>Menispermoideae</taxon>
        <taxon>Cissampelideae</taxon>
        <taxon>Stephania</taxon>
    </lineage>
</organism>
<reference evidence="1 2" key="1">
    <citation type="submission" date="2024-01" db="EMBL/GenBank/DDBJ databases">
        <title>Genome assemblies of Stephania.</title>
        <authorList>
            <person name="Yang L."/>
        </authorList>
    </citation>
    <scope>NUCLEOTIDE SEQUENCE [LARGE SCALE GENOMIC DNA]</scope>
    <source>
        <strain evidence="1">JXDWG</strain>
        <tissue evidence="1">Leaf</tissue>
    </source>
</reference>
<protein>
    <submittedName>
        <fullName evidence="1">Uncharacterized protein</fullName>
    </submittedName>
</protein>
<dbReference type="AlphaFoldDB" id="A0AAP0KCF9"/>
<dbReference type="EMBL" id="JBBNAG010000003">
    <property type="protein sequence ID" value="KAK9149144.1"/>
    <property type="molecule type" value="Genomic_DNA"/>
</dbReference>
<keyword evidence="2" id="KW-1185">Reference proteome</keyword>
<name>A0AAP0KCF9_9MAGN</name>
<accession>A0AAP0KCF9</accession>
<sequence length="78" mass="9267">MQVENNLMAICKGYEGLMRNRTHKWCNSLLDELLFLLSSDILERRVDLCKSSSLNSKSCEQEEIREDQICRSRMRNQR</sequence>
<evidence type="ECO:0000313" key="1">
    <source>
        <dbReference type="EMBL" id="KAK9149144.1"/>
    </source>
</evidence>
<comment type="caution">
    <text evidence="1">The sequence shown here is derived from an EMBL/GenBank/DDBJ whole genome shotgun (WGS) entry which is preliminary data.</text>
</comment>
<gene>
    <name evidence="1" type="ORF">Scep_007901</name>
</gene>
<evidence type="ECO:0000313" key="2">
    <source>
        <dbReference type="Proteomes" id="UP001419268"/>
    </source>
</evidence>
<proteinExistence type="predicted"/>